<dbReference type="OrthoDB" id="416777at2759"/>
<evidence type="ECO:0008006" key="3">
    <source>
        <dbReference type="Google" id="ProtNLM"/>
    </source>
</evidence>
<sequence>MPSISAEPPLLPSASTLLREVRSSCTQCSLALDEAAIDALLQSIASSSYSRQPPSLRDYSLSLPLRWDSLGAELNFISLIALLSILSPLQKHIDALPSDTPGSPPPSPAMLTRQLLLGLYLSAPPSNHLSAPSPLSAGHLAGIQENEVAEVLNLKIHVERKVEHIPVATLAERGGPGSEVVKRLTECLNRVGKRLVESRYVDLGAFVAETLRQCKGMGSEEEAMGTFVRRLASFLPLDFGADSYTVSHPQRGGEDVPLHLYKNAWYLLCALVLRFSGADEEERSKLPWLPTTSSLDEDLPLLADGFVVESLVARGVLRLDEEEGSASSPGLAKLRNVLSSKGQASEHAQRVVLTADEYNVLRASVVSLGEALRKRRGEIKEQGVAVTPARLDAWLRRSGTPEAHRKVRLIIKDEGQISAAGMW</sequence>
<name>A0A316UK74_9BASI</name>
<dbReference type="RefSeq" id="XP_025360314.1">
    <property type="nucleotide sequence ID" value="XM_025506735.1"/>
</dbReference>
<organism evidence="1 2">
    <name type="scientific">Jaminaea rosea</name>
    <dbReference type="NCBI Taxonomy" id="1569628"/>
    <lineage>
        <taxon>Eukaryota</taxon>
        <taxon>Fungi</taxon>
        <taxon>Dikarya</taxon>
        <taxon>Basidiomycota</taxon>
        <taxon>Ustilaginomycotina</taxon>
        <taxon>Exobasidiomycetes</taxon>
        <taxon>Microstromatales</taxon>
        <taxon>Microstromatales incertae sedis</taxon>
        <taxon>Jaminaea</taxon>
    </lineage>
</organism>
<accession>A0A316UK74</accession>
<dbReference type="AlphaFoldDB" id="A0A316UK74"/>
<dbReference type="EMBL" id="KZ819674">
    <property type="protein sequence ID" value="PWN25702.1"/>
    <property type="molecule type" value="Genomic_DNA"/>
</dbReference>
<evidence type="ECO:0000313" key="2">
    <source>
        <dbReference type="Proteomes" id="UP000245884"/>
    </source>
</evidence>
<evidence type="ECO:0000313" key="1">
    <source>
        <dbReference type="EMBL" id="PWN25702.1"/>
    </source>
</evidence>
<proteinExistence type="predicted"/>
<dbReference type="GeneID" id="37028558"/>
<dbReference type="Proteomes" id="UP000245884">
    <property type="component" value="Unassembled WGS sequence"/>
</dbReference>
<protein>
    <recommendedName>
        <fullName evidence="3">Queuosine salvage protein</fullName>
    </recommendedName>
</protein>
<keyword evidence="2" id="KW-1185">Reference proteome</keyword>
<reference evidence="1 2" key="1">
    <citation type="journal article" date="2018" name="Mol. Biol. Evol.">
        <title>Broad Genomic Sampling Reveals a Smut Pathogenic Ancestry of the Fungal Clade Ustilaginomycotina.</title>
        <authorList>
            <person name="Kijpornyongpan T."/>
            <person name="Mondo S.J."/>
            <person name="Barry K."/>
            <person name="Sandor L."/>
            <person name="Lee J."/>
            <person name="Lipzen A."/>
            <person name="Pangilinan J."/>
            <person name="LaButti K."/>
            <person name="Hainaut M."/>
            <person name="Henrissat B."/>
            <person name="Grigoriev I.V."/>
            <person name="Spatafora J.W."/>
            <person name="Aime M.C."/>
        </authorList>
    </citation>
    <scope>NUCLEOTIDE SEQUENCE [LARGE SCALE GENOMIC DNA]</scope>
    <source>
        <strain evidence="1 2">MCA 5214</strain>
    </source>
</reference>
<gene>
    <name evidence="1" type="ORF">BDZ90DRAFT_233713</name>
</gene>